<dbReference type="InterPro" id="IPR000639">
    <property type="entry name" value="Epox_hydrolase-like"/>
</dbReference>
<gene>
    <name evidence="3" type="ORF">HCX60_34700</name>
</gene>
<feature type="domain" description="AB hydrolase-1" evidence="2">
    <location>
        <begin position="107"/>
        <end position="344"/>
    </location>
</feature>
<dbReference type="Gene3D" id="3.40.50.1820">
    <property type="entry name" value="alpha/beta hydrolase"/>
    <property type="match status" value="1"/>
</dbReference>
<reference evidence="3 4" key="1">
    <citation type="submission" date="2020-03" db="EMBL/GenBank/DDBJ databases">
        <title>Is there a link between lipid content and antibiotic production in Streptomyces?</title>
        <authorList>
            <person name="David M."/>
            <person name="Lejeune C."/>
            <person name="Abreu S."/>
            <person name="Thibessard A."/>
            <person name="Leblond P."/>
            <person name="Chaminade P."/>
            <person name="Virolle M.-J."/>
        </authorList>
    </citation>
    <scope>NUCLEOTIDE SEQUENCE [LARGE SCALE GENOMIC DNA]</scope>
    <source>
        <strain evidence="3 4">DSM 41481</strain>
    </source>
</reference>
<evidence type="ECO:0000313" key="4">
    <source>
        <dbReference type="Proteomes" id="UP000502504"/>
    </source>
</evidence>
<dbReference type="SUPFAM" id="SSF53474">
    <property type="entry name" value="alpha/beta-Hydrolases"/>
    <property type="match status" value="1"/>
</dbReference>
<dbReference type="InterPro" id="IPR029058">
    <property type="entry name" value="AB_hydrolase_fold"/>
</dbReference>
<dbReference type="PANTHER" id="PTHR43329">
    <property type="entry name" value="EPOXIDE HYDROLASE"/>
    <property type="match status" value="1"/>
</dbReference>
<dbReference type="GO" id="GO:0016787">
    <property type="term" value="F:hydrolase activity"/>
    <property type="evidence" value="ECO:0007669"/>
    <property type="project" value="UniProtKB-KW"/>
</dbReference>
<evidence type="ECO:0000313" key="3">
    <source>
        <dbReference type="EMBL" id="QIT48052.1"/>
    </source>
</evidence>
<sequence>MTVSFRRAGERAVESDGERRRRIKCGTGEGCSCDTETTECGGARRAFWHIHLEHASTAALTIRRHDLNAYRPVGTKERIVVAVAELSIPTAAGVFDAIAAGPHEGRPVLLLHGFPQTSLVWQRQLTALAAQGYRAVAPDQRGYSPGVRPPRPEDYTITTLVDDVIAITEALGWPTFDLVGHDWGGAVAWWTADAHPGRVRTLTVVSTPHPGALAVALRIDEDQRTRSRYMRDWRETPATEDRLLADDARLLRTLYANKVPRAAEDAYVRHLSRPGALTAALNWYRAGRPSHPIGTIDVPTLYVWSTQDTAFGPTAAQETGRWVTAPYHFETLPDTTHWIPEEAPDTLNDLLLEHLNGQGG</sequence>
<name>A0AAE7CP12_STRAT</name>
<protein>
    <submittedName>
        <fullName evidence="3">Alpha/beta hydrolase</fullName>
    </submittedName>
</protein>
<dbReference type="AlphaFoldDB" id="A0AAE7CP12"/>
<evidence type="ECO:0000259" key="2">
    <source>
        <dbReference type="Pfam" id="PF00561"/>
    </source>
</evidence>
<evidence type="ECO:0000256" key="1">
    <source>
        <dbReference type="ARBA" id="ARBA00022801"/>
    </source>
</evidence>
<proteinExistence type="predicted"/>
<dbReference type="Pfam" id="PF00561">
    <property type="entry name" value="Abhydrolase_1"/>
    <property type="match status" value="1"/>
</dbReference>
<keyword evidence="1 3" id="KW-0378">Hydrolase</keyword>
<dbReference type="EMBL" id="CP050692">
    <property type="protein sequence ID" value="QIT48052.1"/>
    <property type="molecule type" value="Genomic_DNA"/>
</dbReference>
<dbReference type="Proteomes" id="UP000502504">
    <property type="component" value="Chromosome"/>
</dbReference>
<dbReference type="InterPro" id="IPR000073">
    <property type="entry name" value="AB_hydrolase_1"/>
</dbReference>
<accession>A0AAE7CP12</accession>
<dbReference type="PRINTS" id="PR00412">
    <property type="entry name" value="EPOXHYDRLASE"/>
</dbReference>
<organism evidence="3 4">
    <name type="scientific">Streptomyces antibioticus</name>
    <dbReference type="NCBI Taxonomy" id="1890"/>
    <lineage>
        <taxon>Bacteria</taxon>
        <taxon>Bacillati</taxon>
        <taxon>Actinomycetota</taxon>
        <taxon>Actinomycetes</taxon>
        <taxon>Kitasatosporales</taxon>
        <taxon>Streptomycetaceae</taxon>
        <taxon>Streptomyces</taxon>
    </lineage>
</organism>